<dbReference type="Proteomes" id="UP000765509">
    <property type="component" value="Unassembled WGS sequence"/>
</dbReference>
<dbReference type="InterPro" id="IPR036397">
    <property type="entry name" value="RNaseH_sf"/>
</dbReference>
<comment type="caution">
    <text evidence="1">The sequence shown here is derived from an EMBL/GenBank/DDBJ whole genome shotgun (WGS) entry which is preliminary data.</text>
</comment>
<dbReference type="InterPro" id="IPR012337">
    <property type="entry name" value="RNaseH-like_sf"/>
</dbReference>
<keyword evidence="2" id="KW-1185">Reference proteome</keyword>
<dbReference type="EMBL" id="AVOT02074004">
    <property type="protein sequence ID" value="MBW0563279.1"/>
    <property type="molecule type" value="Genomic_DNA"/>
</dbReference>
<evidence type="ECO:0000313" key="1">
    <source>
        <dbReference type="EMBL" id="MBW0563279.1"/>
    </source>
</evidence>
<reference evidence="1" key="1">
    <citation type="submission" date="2021-03" db="EMBL/GenBank/DDBJ databases">
        <title>Draft genome sequence of rust myrtle Austropuccinia psidii MF-1, a brazilian biotype.</title>
        <authorList>
            <person name="Quecine M.C."/>
            <person name="Pachon D.M.R."/>
            <person name="Bonatelli M.L."/>
            <person name="Correr F.H."/>
            <person name="Franceschini L.M."/>
            <person name="Leite T.F."/>
            <person name="Margarido G.R.A."/>
            <person name="Almeida C.A."/>
            <person name="Ferrarezi J.A."/>
            <person name="Labate C.A."/>
        </authorList>
    </citation>
    <scope>NUCLEOTIDE SEQUENCE</scope>
    <source>
        <strain evidence="1">MF-1</strain>
    </source>
</reference>
<name>A0A9Q3JJL1_9BASI</name>
<accession>A0A9Q3JJL1</accession>
<sequence>MSEIWPNLHRFFGTKLSFSAAYYPQTDGLAKRMIQILEDILRRFCAYGLKLKDSDLLTHDCYTLIPELEFPYKTSVHSSTVQTPSILEKGCNPRLPAKPFRKT</sequence>
<organism evidence="1 2">
    <name type="scientific">Austropuccinia psidii MF-1</name>
    <dbReference type="NCBI Taxonomy" id="1389203"/>
    <lineage>
        <taxon>Eukaryota</taxon>
        <taxon>Fungi</taxon>
        <taxon>Dikarya</taxon>
        <taxon>Basidiomycota</taxon>
        <taxon>Pucciniomycotina</taxon>
        <taxon>Pucciniomycetes</taxon>
        <taxon>Pucciniales</taxon>
        <taxon>Sphaerophragmiaceae</taxon>
        <taxon>Austropuccinia</taxon>
    </lineage>
</organism>
<protein>
    <submittedName>
        <fullName evidence="1">Uncharacterized protein</fullName>
    </submittedName>
</protein>
<dbReference type="Gene3D" id="3.30.420.10">
    <property type="entry name" value="Ribonuclease H-like superfamily/Ribonuclease H"/>
    <property type="match status" value="1"/>
</dbReference>
<dbReference type="SUPFAM" id="SSF53098">
    <property type="entry name" value="Ribonuclease H-like"/>
    <property type="match status" value="1"/>
</dbReference>
<evidence type="ECO:0000313" key="2">
    <source>
        <dbReference type="Proteomes" id="UP000765509"/>
    </source>
</evidence>
<dbReference type="GO" id="GO:0003676">
    <property type="term" value="F:nucleic acid binding"/>
    <property type="evidence" value="ECO:0007669"/>
    <property type="project" value="InterPro"/>
</dbReference>
<proteinExistence type="predicted"/>
<gene>
    <name evidence="1" type="ORF">O181_102994</name>
</gene>
<dbReference type="AlphaFoldDB" id="A0A9Q3JJL1"/>